<comment type="caution">
    <text evidence="1">The sequence shown here is derived from an EMBL/GenBank/DDBJ whole genome shotgun (WGS) entry which is preliminary data.</text>
</comment>
<evidence type="ECO:0000313" key="2">
    <source>
        <dbReference type="Proteomes" id="UP000649151"/>
    </source>
</evidence>
<organism evidence="1 2">
    <name type="scientific">Clostridium facile</name>
    <dbReference type="NCBI Taxonomy" id="2763035"/>
    <lineage>
        <taxon>Bacteria</taxon>
        <taxon>Bacillati</taxon>
        <taxon>Bacillota</taxon>
        <taxon>Clostridia</taxon>
        <taxon>Eubacteriales</taxon>
        <taxon>Clostridiaceae</taxon>
        <taxon>Clostridium</taxon>
    </lineage>
</organism>
<gene>
    <name evidence="1" type="ORF">H8Z77_05630</name>
</gene>
<dbReference type="SUPFAM" id="SSF57783">
    <property type="entry name" value="Zinc beta-ribbon"/>
    <property type="match status" value="1"/>
</dbReference>
<evidence type="ECO:0000313" key="1">
    <source>
        <dbReference type="EMBL" id="MBC5787503.1"/>
    </source>
</evidence>
<accession>A0ABR7IR15</accession>
<dbReference type="InterPro" id="IPR036977">
    <property type="entry name" value="DNA_primase_Znf_CHC2"/>
</dbReference>
<dbReference type="Gene3D" id="3.90.580.10">
    <property type="entry name" value="Zinc finger, CHC2-type domain"/>
    <property type="match status" value="1"/>
</dbReference>
<proteinExistence type="predicted"/>
<dbReference type="EMBL" id="JACOQK010000001">
    <property type="protein sequence ID" value="MBC5787503.1"/>
    <property type="molecule type" value="Genomic_DNA"/>
</dbReference>
<keyword evidence="2" id="KW-1185">Reference proteome</keyword>
<name>A0ABR7IR15_9CLOT</name>
<sequence>MAYFDLDRIKKIPLPEVLSRYGIAVDNHHFFKLRAEKTPSARYYPETNSWYDFGANTGGTIIDLIKQLEHLDTTQAIHRIAEQYGMMLNSHIPVKNISNHEYNMIGIQGDRAGKNYNFDTLFSRYPMEVVLRISRELSVSMNQLFDKYPKTYMDIIRTQAIPFVWQFRQVYLNSIYVYAQLNNSSKFDREYMKMNAEMIYKDYQDRYGILKRCVKGTDIDIWNLRPDFERDLKHIQNGKIAVEISPYSQMEFKELKGANVSYIISTQTYRTFESEYLSRYDIGEYPYLASAKGDIVTITIKETDRKVFECLLKQMEKQEKKEQDSQYENPDYEPD</sequence>
<dbReference type="RefSeq" id="WP_186996430.1">
    <property type="nucleotide sequence ID" value="NZ_JACOQK010000001.1"/>
</dbReference>
<reference evidence="1 2" key="1">
    <citation type="submission" date="2020-08" db="EMBL/GenBank/DDBJ databases">
        <title>Genome public.</title>
        <authorList>
            <person name="Liu C."/>
            <person name="Sun Q."/>
        </authorList>
    </citation>
    <scope>NUCLEOTIDE SEQUENCE [LARGE SCALE GENOMIC DNA]</scope>
    <source>
        <strain evidence="1 2">NSJ-27</strain>
    </source>
</reference>
<protein>
    <recommendedName>
        <fullName evidence="3">DNA primase</fullName>
    </recommendedName>
</protein>
<dbReference type="Proteomes" id="UP000649151">
    <property type="component" value="Unassembled WGS sequence"/>
</dbReference>
<evidence type="ECO:0008006" key="3">
    <source>
        <dbReference type="Google" id="ProtNLM"/>
    </source>
</evidence>